<sequence>MAPKTPPAAQPAPDAPAASGTPAAPGDPAAPGAPAAAGAPAAPGVPAAPGDPAAAGAPAAPGAPADPGAPGAPAEAPQEPQEPTQTPEELAFYAPNHICLTIFAIFLFPPLGLAALYFSHQTNKANQNSEWEEAYTNSGRTGWLGAFAVMIGLGLIYGLTLYY</sequence>
<evidence type="ECO:0000256" key="1">
    <source>
        <dbReference type="ARBA" id="ARBA00004370"/>
    </source>
</evidence>
<name>A0A6J3FI90_SAPAP</name>
<evidence type="ECO:0000256" key="2">
    <source>
        <dbReference type="ARBA" id="ARBA00006843"/>
    </source>
</evidence>
<gene>
    <name evidence="9" type="primary">LOC116530945</name>
</gene>
<feature type="compositionally biased region" description="Low complexity" evidence="6">
    <location>
        <begin position="15"/>
        <end position="86"/>
    </location>
</feature>
<keyword evidence="3 7" id="KW-0812">Transmembrane</keyword>
<dbReference type="Pfam" id="PF04505">
    <property type="entry name" value="CD225"/>
    <property type="match status" value="1"/>
</dbReference>
<dbReference type="Proteomes" id="UP000504640">
    <property type="component" value="Unplaced"/>
</dbReference>
<comment type="subcellular location">
    <subcellularLocation>
        <location evidence="1">Membrane</location>
    </subcellularLocation>
</comment>
<accession>A0A6J3FI90</accession>
<feature type="region of interest" description="Disordered" evidence="6">
    <location>
        <begin position="1"/>
        <end position="86"/>
    </location>
</feature>
<dbReference type="PANTHER" id="PTHR14768:SF5">
    <property type="entry name" value="TRANSMEMBRANE PROTEIN PMIS2"/>
    <property type="match status" value="1"/>
</dbReference>
<comment type="similarity">
    <text evidence="2">Belongs to the CD225/Dispanin family.</text>
</comment>
<feature type="transmembrane region" description="Helical" evidence="7">
    <location>
        <begin position="140"/>
        <end position="162"/>
    </location>
</feature>
<evidence type="ECO:0000313" key="8">
    <source>
        <dbReference type="Proteomes" id="UP000504640"/>
    </source>
</evidence>
<protein>
    <submittedName>
        <fullName evidence="9">Transmembrane protein PMIS2-like</fullName>
    </submittedName>
</protein>
<evidence type="ECO:0000256" key="6">
    <source>
        <dbReference type="SAM" id="MobiDB-lite"/>
    </source>
</evidence>
<dbReference type="RefSeq" id="XP_032105433.1">
    <property type="nucleotide sequence ID" value="XM_032249542.1"/>
</dbReference>
<proteinExistence type="inferred from homology"/>
<reference evidence="9" key="1">
    <citation type="submission" date="2025-08" db="UniProtKB">
        <authorList>
            <consortium name="RefSeq"/>
        </authorList>
    </citation>
    <scope>IDENTIFICATION</scope>
    <source>
        <tissue evidence="9">Blood</tissue>
    </source>
</reference>
<dbReference type="AlphaFoldDB" id="A0A6J3FI90"/>
<evidence type="ECO:0000256" key="4">
    <source>
        <dbReference type="ARBA" id="ARBA00022989"/>
    </source>
</evidence>
<dbReference type="PANTHER" id="PTHR14768">
    <property type="entry name" value="UPF0338 PROTEIN"/>
    <property type="match status" value="1"/>
</dbReference>
<dbReference type="InterPro" id="IPR007593">
    <property type="entry name" value="CD225/Dispanin_fam"/>
</dbReference>
<evidence type="ECO:0000256" key="3">
    <source>
        <dbReference type="ARBA" id="ARBA00022692"/>
    </source>
</evidence>
<keyword evidence="8" id="KW-1185">Reference proteome</keyword>
<keyword evidence="5 7" id="KW-0472">Membrane</keyword>
<evidence type="ECO:0000256" key="5">
    <source>
        <dbReference type="ARBA" id="ARBA00023136"/>
    </source>
</evidence>
<dbReference type="GO" id="GO:0016020">
    <property type="term" value="C:membrane"/>
    <property type="evidence" value="ECO:0007669"/>
    <property type="project" value="UniProtKB-SubCell"/>
</dbReference>
<dbReference type="GeneID" id="116530945"/>
<keyword evidence="4 7" id="KW-1133">Transmembrane helix</keyword>
<evidence type="ECO:0000313" key="9">
    <source>
        <dbReference type="RefSeq" id="XP_032105433.1"/>
    </source>
</evidence>
<evidence type="ECO:0000256" key="7">
    <source>
        <dbReference type="SAM" id="Phobius"/>
    </source>
</evidence>
<feature type="transmembrane region" description="Helical" evidence="7">
    <location>
        <begin position="98"/>
        <end position="120"/>
    </location>
</feature>
<organism evidence="8 9">
    <name type="scientific">Sapajus apella</name>
    <name type="common">Brown-capped capuchin</name>
    <name type="synonym">Cebus apella</name>
    <dbReference type="NCBI Taxonomy" id="9515"/>
    <lineage>
        <taxon>Eukaryota</taxon>
        <taxon>Metazoa</taxon>
        <taxon>Chordata</taxon>
        <taxon>Craniata</taxon>
        <taxon>Vertebrata</taxon>
        <taxon>Euteleostomi</taxon>
        <taxon>Mammalia</taxon>
        <taxon>Eutheria</taxon>
        <taxon>Euarchontoglires</taxon>
        <taxon>Primates</taxon>
        <taxon>Haplorrhini</taxon>
        <taxon>Platyrrhini</taxon>
        <taxon>Cebidae</taxon>
        <taxon>Cebinae</taxon>
        <taxon>Sapajus</taxon>
    </lineage>
</organism>
<feature type="compositionally biased region" description="Pro residues" evidence="6">
    <location>
        <begin position="1"/>
        <end position="14"/>
    </location>
</feature>